<organism evidence="1 2">
    <name type="scientific">Gordonia terrae NBRC 100016</name>
    <dbReference type="NCBI Taxonomy" id="1089454"/>
    <lineage>
        <taxon>Bacteria</taxon>
        <taxon>Bacillati</taxon>
        <taxon>Actinomycetota</taxon>
        <taxon>Actinomycetes</taxon>
        <taxon>Mycobacteriales</taxon>
        <taxon>Gordoniaceae</taxon>
        <taxon>Gordonia</taxon>
    </lineage>
</organism>
<gene>
    <name evidence="1" type="ORF">GOTRE_014_00270</name>
</gene>
<evidence type="ECO:0000313" key="2">
    <source>
        <dbReference type="Proteomes" id="UP000004881"/>
    </source>
</evidence>
<proteinExistence type="predicted"/>
<evidence type="ECO:0000313" key="1">
    <source>
        <dbReference type="EMBL" id="GAB42332.1"/>
    </source>
</evidence>
<sequence>MLWRNVSAPLVSVHHLRRSPITAELNDDVAAEDRVNHKRVILKREIIQDERTWTDELTDRGEVFGWLVRYNNCRRPTKTATLPCFHAV</sequence>
<reference evidence="1 2" key="1">
    <citation type="submission" date="2012-02" db="EMBL/GenBank/DDBJ databases">
        <title>Whole genome shotgun sequence of Gordonia terrae NBRC 100016.</title>
        <authorList>
            <person name="Takarada H."/>
            <person name="Hosoyama A."/>
            <person name="Tsuchikane K."/>
            <person name="Katsumata H."/>
            <person name="Yamazaki S."/>
            <person name="Fujita N."/>
        </authorList>
    </citation>
    <scope>NUCLEOTIDE SEQUENCE [LARGE SCALE GENOMIC DNA]</scope>
    <source>
        <strain evidence="1 2">NBRC 100016</strain>
    </source>
</reference>
<dbReference type="EMBL" id="BAFD01000014">
    <property type="protein sequence ID" value="GAB42332.1"/>
    <property type="molecule type" value="Genomic_DNA"/>
</dbReference>
<name>A0ABQ0H8Z8_9ACTN</name>
<dbReference type="Proteomes" id="UP000004881">
    <property type="component" value="Unassembled WGS sequence"/>
</dbReference>
<keyword evidence="2" id="KW-1185">Reference proteome</keyword>
<accession>A0ABQ0H8Z8</accession>
<protein>
    <recommendedName>
        <fullName evidence="3">Transposase</fullName>
    </recommendedName>
</protein>
<comment type="caution">
    <text evidence="1">The sequence shown here is derived from an EMBL/GenBank/DDBJ whole genome shotgun (WGS) entry which is preliminary data.</text>
</comment>
<evidence type="ECO:0008006" key="3">
    <source>
        <dbReference type="Google" id="ProtNLM"/>
    </source>
</evidence>